<geneLocation type="plasmid" evidence="1">
    <name>pl1</name>
</geneLocation>
<keyword evidence="2" id="KW-1185">Reference proteome</keyword>
<dbReference type="Proteomes" id="UP001469089">
    <property type="component" value="Unassembled WGS sequence"/>
</dbReference>
<dbReference type="RefSeq" id="WP_349545914.1">
    <property type="nucleotide sequence ID" value="NZ_JAOALG010000003.1"/>
</dbReference>
<protein>
    <submittedName>
        <fullName evidence="1">Uncharacterized protein</fullName>
    </submittedName>
</protein>
<sequence>MTYSCCDFYDDVMRCFVDTGVVASEHDDGVDAVGADSDLAITAITGFRRMALASTFFDELLASVETLGSVAEQYGEHALASLMYLQSAISHDAFIEVSRDASAFLDVIRMMPSSTEWLRHIELVD</sequence>
<name>A0ABV1LY98_9BURK</name>
<reference evidence="1 2" key="1">
    <citation type="journal article" date="2024" name="Chem. Sci.">
        <title>Discovery of a lagriamide polyketide by integrated genome mining, isotopic labeling, and untargeted metabolomics.</title>
        <authorList>
            <person name="Fergusson C.H."/>
            <person name="Saulog J."/>
            <person name="Paulo B.S."/>
            <person name="Wilson D.M."/>
            <person name="Liu D.Y."/>
            <person name="Morehouse N.J."/>
            <person name="Waterworth S."/>
            <person name="Barkei J."/>
            <person name="Gray C.A."/>
            <person name="Kwan J.C."/>
            <person name="Eustaquio A.S."/>
            <person name="Linington R.G."/>
        </authorList>
    </citation>
    <scope>NUCLEOTIDE SEQUENCE [LARGE SCALE GENOMIC DNA]</scope>
    <source>
        <strain evidence="1 2">RL17-338-BIF-B</strain>
    </source>
</reference>
<evidence type="ECO:0000313" key="2">
    <source>
        <dbReference type="Proteomes" id="UP001469089"/>
    </source>
</evidence>
<organism evidence="1 2">
    <name type="scientific">Paraburkholderia acidicola</name>
    <dbReference type="NCBI Taxonomy" id="1912599"/>
    <lineage>
        <taxon>Bacteria</taxon>
        <taxon>Pseudomonadati</taxon>
        <taxon>Pseudomonadota</taxon>
        <taxon>Betaproteobacteria</taxon>
        <taxon>Burkholderiales</taxon>
        <taxon>Burkholderiaceae</taxon>
        <taxon>Paraburkholderia</taxon>
    </lineage>
</organism>
<evidence type="ECO:0000313" key="1">
    <source>
        <dbReference type="EMBL" id="MEQ5844315.1"/>
    </source>
</evidence>
<proteinExistence type="predicted"/>
<comment type="caution">
    <text evidence="1">The sequence shown here is derived from an EMBL/GenBank/DDBJ whole genome shotgun (WGS) entry which is preliminary data.</text>
</comment>
<accession>A0ABV1LY98</accession>
<keyword evidence="1" id="KW-0614">Plasmid</keyword>
<gene>
    <name evidence="1" type="ORF">N0A02_33175</name>
</gene>
<dbReference type="EMBL" id="JAOALG010000003">
    <property type="protein sequence ID" value="MEQ5844315.1"/>
    <property type="molecule type" value="Genomic_DNA"/>
</dbReference>